<evidence type="ECO:0000313" key="3">
    <source>
        <dbReference type="Proteomes" id="UP000823775"/>
    </source>
</evidence>
<keyword evidence="3" id="KW-1185">Reference proteome</keyword>
<name>A0ABS8SKX8_DATST</name>
<organism evidence="2 3">
    <name type="scientific">Datura stramonium</name>
    <name type="common">Jimsonweed</name>
    <name type="synonym">Common thornapple</name>
    <dbReference type="NCBI Taxonomy" id="4076"/>
    <lineage>
        <taxon>Eukaryota</taxon>
        <taxon>Viridiplantae</taxon>
        <taxon>Streptophyta</taxon>
        <taxon>Embryophyta</taxon>
        <taxon>Tracheophyta</taxon>
        <taxon>Spermatophyta</taxon>
        <taxon>Magnoliopsida</taxon>
        <taxon>eudicotyledons</taxon>
        <taxon>Gunneridae</taxon>
        <taxon>Pentapetalae</taxon>
        <taxon>asterids</taxon>
        <taxon>lamiids</taxon>
        <taxon>Solanales</taxon>
        <taxon>Solanaceae</taxon>
        <taxon>Solanoideae</taxon>
        <taxon>Datureae</taxon>
        <taxon>Datura</taxon>
    </lineage>
</organism>
<dbReference type="EMBL" id="JACEIK010000584">
    <property type="protein sequence ID" value="MCD7459468.1"/>
    <property type="molecule type" value="Genomic_DNA"/>
</dbReference>
<gene>
    <name evidence="2" type="ORF">HAX54_040940</name>
</gene>
<dbReference type="PANTHER" id="PTHR34837:SF2">
    <property type="entry name" value="OS05G0595500 PROTEIN"/>
    <property type="match status" value="1"/>
</dbReference>
<accession>A0ABS8SKX8</accession>
<feature type="coiled-coil region" evidence="1">
    <location>
        <begin position="47"/>
        <end position="74"/>
    </location>
</feature>
<dbReference type="Gene3D" id="2.30.29.30">
    <property type="entry name" value="Pleckstrin-homology domain (PH domain)/Phosphotyrosine-binding domain (PTB)"/>
    <property type="match status" value="1"/>
</dbReference>
<sequence length="199" mass="22110">MVFTIDHLAKLAVTPAELGIEAKKALVKLLEMLIAMNMLSSIVQFPVVLTAVEVESLRSEIAALEEREAHLKAQDGQLYLENLFVDDDTEVDDWLPRFLVLQGSCMFLYSSSIDLSPQDSTLLSDVVEVGAMPCLTRDNGDTRYCFFISTDVTVGYRVSALLSRIVSCHDFQVDSWLASLQNHCDLQSNCTAPDELTKT</sequence>
<protein>
    <recommendedName>
        <fullName evidence="4">PH domain-containing protein</fullName>
    </recommendedName>
</protein>
<dbReference type="Proteomes" id="UP000823775">
    <property type="component" value="Unassembled WGS sequence"/>
</dbReference>
<evidence type="ECO:0008006" key="4">
    <source>
        <dbReference type="Google" id="ProtNLM"/>
    </source>
</evidence>
<dbReference type="PANTHER" id="PTHR34837">
    <property type="entry name" value="OS05G0595500 PROTEIN"/>
    <property type="match status" value="1"/>
</dbReference>
<reference evidence="2 3" key="1">
    <citation type="journal article" date="2021" name="BMC Genomics">
        <title>Datura genome reveals duplications of psychoactive alkaloid biosynthetic genes and high mutation rate following tissue culture.</title>
        <authorList>
            <person name="Rajewski A."/>
            <person name="Carter-House D."/>
            <person name="Stajich J."/>
            <person name="Litt A."/>
        </authorList>
    </citation>
    <scope>NUCLEOTIDE SEQUENCE [LARGE SCALE GENOMIC DNA]</scope>
    <source>
        <strain evidence="2">AR-01</strain>
    </source>
</reference>
<dbReference type="CDD" id="cd00821">
    <property type="entry name" value="PH"/>
    <property type="match status" value="1"/>
</dbReference>
<proteinExistence type="predicted"/>
<evidence type="ECO:0000256" key="1">
    <source>
        <dbReference type="SAM" id="Coils"/>
    </source>
</evidence>
<dbReference type="InterPro" id="IPR011993">
    <property type="entry name" value="PH-like_dom_sf"/>
</dbReference>
<evidence type="ECO:0000313" key="2">
    <source>
        <dbReference type="EMBL" id="MCD7459468.1"/>
    </source>
</evidence>
<comment type="caution">
    <text evidence="2">The sequence shown here is derived from an EMBL/GenBank/DDBJ whole genome shotgun (WGS) entry which is preliminary data.</text>
</comment>
<dbReference type="SUPFAM" id="SSF50729">
    <property type="entry name" value="PH domain-like"/>
    <property type="match status" value="1"/>
</dbReference>
<keyword evidence="1" id="KW-0175">Coiled coil</keyword>